<keyword evidence="4 10" id="KW-1003">Cell membrane</keyword>
<dbReference type="GO" id="GO:0071978">
    <property type="term" value="P:bacterial-type flagellum-dependent swarming motility"/>
    <property type="evidence" value="ECO:0007669"/>
    <property type="project" value="TreeGrafter"/>
</dbReference>
<keyword evidence="8 10" id="KW-1133">Transmembrane helix</keyword>
<dbReference type="KEGG" id="het:BBW65_02875"/>
<keyword evidence="12" id="KW-1185">Reference proteome</keyword>
<dbReference type="GO" id="GO:0009425">
    <property type="term" value="C:bacterial-type flagellum basal body"/>
    <property type="evidence" value="ECO:0007669"/>
    <property type="project" value="InterPro"/>
</dbReference>
<keyword evidence="6 10" id="KW-0812">Transmembrane</keyword>
<keyword evidence="5 10" id="KW-0145">Chemotaxis</keyword>
<dbReference type="PANTHER" id="PTHR35091">
    <property type="entry name" value="FLAGELLAR PROTEIN FLIL"/>
    <property type="match status" value="1"/>
</dbReference>
<evidence type="ECO:0000256" key="3">
    <source>
        <dbReference type="ARBA" id="ARBA00008281"/>
    </source>
</evidence>
<reference evidence="12" key="1">
    <citation type="submission" date="2016-07" db="EMBL/GenBank/DDBJ databases">
        <authorList>
            <person name="Florea S."/>
            <person name="Webb J.S."/>
            <person name="Jaromczyk J."/>
            <person name="Schardl C.L."/>
        </authorList>
    </citation>
    <scope>NUCLEOTIDE SEQUENCE [LARGE SCALE GENOMIC DNA]</scope>
    <source>
        <strain evidence="12">MIT 01-6242</strain>
    </source>
</reference>
<dbReference type="GO" id="GO:0005886">
    <property type="term" value="C:plasma membrane"/>
    <property type="evidence" value="ECO:0007669"/>
    <property type="project" value="UniProtKB-SubCell"/>
</dbReference>
<protein>
    <recommendedName>
        <fullName evidence="10">Flagellar protein FliL</fullName>
    </recommendedName>
</protein>
<dbReference type="RefSeq" id="WP_066339451.1">
    <property type="nucleotide sequence ID" value="NZ_CP016503.1"/>
</dbReference>
<evidence type="ECO:0000256" key="7">
    <source>
        <dbReference type="ARBA" id="ARBA00022779"/>
    </source>
</evidence>
<comment type="subcellular location">
    <subcellularLocation>
        <location evidence="2">Cell membrane</location>
        <topology evidence="2">Single-pass membrane protein</topology>
    </subcellularLocation>
</comment>
<evidence type="ECO:0000256" key="8">
    <source>
        <dbReference type="ARBA" id="ARBA00022989"/>
    </source>
</evidence>
<name>A0A1B1U4Y0_9HELI</name>
<dbReference type="PANTHER" id="PTHR35091:SF2">
    <property type="entry name" value="FLAGELLAR PROTEIN FLIL"/>
    <property type="match status" value="1"/>
</dbReference>
<dbReference type="Pfam" id="PF03748">
    <property type="entry name" value="FliL"/>
    <property type="match status" value="1"/>
</dbReference>
<evidence type="ECO:0000256" key="4">
    <source>
        <dbReference type="ARBA" id="ARBA00022475"/>
    </source>
</evidence>
<evidence type="ECO:0000256" key="2">
    <source>
        <dbReference type="ARBA" id="ARBA00004162"/>
    </source>
</evidence>
<dbReference type="EMBL" id="CP016503">
    <property type="protein sequence ID" value="ANV97810.1"/>
    <property type="molecule type" value="Genomic_DNA"/>
</dbReference>
<dbReference type="AlphaFoldDB" id="A0A1B1U4Y0"/>
<keyword evidence="7 10" id="KW-0283">Flagellar rotation</keyword>
<dbReference type="Proteomes" id="UP000092884">
    <property type="component" value="Chromosome"/>
</dbReference>
<organism evidence="11 12">
    <name type="scientific">Helicobacter enhydrae</name>
    <dbReference type="NCBI Taxonomy" id="222136"/>
    <lineage>
        <taxon>Bacteria</taxon>
        <taxon>Pseudomonadati</taxon>
        <taxon>Campylobacterota</taxon>
        <taxon>Epsilonproteobacteria</taxon>
        <taxon>Campylobacterales</taxon>
        <taxon>Helicobacteraceae</taxon>
        <taxon>Helicobacter</taxon>
    </lineage>
</organism>
<dbReference type="GO" id="GO:0006935">
    <property type="term" value="P:chemotaxis"/>
    <property type="evidence" value="ECO:0007669"/>
    <property type="project" value="UniProtKB-KW"/>
</dbReference>
<comment type="similarity">
    <text evidence="3 10">Belongs to the FliL family.</text>
</comment>
<feature type="transmembrane region" description="Helical" evidence="10">
    <location>
        <begin position="16"/>
        <end position="39"/>
    </location>
</feature>
<accession>A0A1B1U4Y0</accession>
<evidence type="ECO:0000313" key="12">
    <source>
        <dbReference type="Proteomes" id="UP000092884"/>
    </source>
</evidence>
<proteinExistence type="inferred from homology"/>
<keyword evidence="9 10" id="KW-0472">Membrane</keyword>
<evidence type="ECO:0000256" key="5">
    <source>
        <dbReference type="ARBA" id="ARBA00022500"/>
    </source>
</evidence>
<comment type="function">
    <text evidence="1 10">Controls the rotational direction of flagella during chemotaxis.</text>
</comment>
<evidence type="ECO:0000256" key="9">
    <source>
        <dbReference type="ARBA" id="ARBA00023136"/>
    </source>
</evidence>
<dbReference type="STRING" id="222136.BBW65_02875"/>
<evidence type="ECO:0000256" key="6">
    <source>
        <dbReference type="ARBA" id="ARBA00022692"/>
    </source>
</evidence>
<dbReference type="InterPro" id="IPR005503">
    <property type="entry name" value="FliL"/>
</dbReference>
<evidence type="ECO:0000256" key="1">
    <source>
        <dbReference type="ARBA" id="ARBA00002254"/>
    </source>
</evidence>
<gene>
    <name evidence="11" type="ORF">BBW65_02875</name>
</gene>
<evidence type="ECO:0000313" key="11">
    <source>
        <dbReference type="EMBL" id="ANV97810.1"/>
    </source>
</evidence>
<evidence type="ECO:0000256" key="10">
    <source>
        <dbReference type="RuleBase" id="RU364125"/>
    </source>
</evidence>
<dbReference type="OrthoDB" id="9799777at2"/>
<sequence length="173" mass="18933">MAEEEEVKSNKGGKGLIIAIAGIVVLLVIVIAIVVVLLLGGGEEKSQEGVQEAPQEMQKSRKSQAMKSDLAKPGPIFAIPQPFIANLMGDNGRRYIKTSISLELSVPEMQKEITAKLPIIQDTINKILSSKTFLEISSPKGKLKLQEEIAQEINAYMSDGYIKSVFFTEFVIQ</sequence>